<gene>
    <name evidence="3" type="ORF">ASR47_1010157</name>
</gene>
<dbReference type="PANTHER" id="PTHR12126:SF11">
    <property type="entry name" value="NADH DEHYDROGENASE [UBIQUINONE] 1 ALPHA SUBCOMPLEX SUBUNIT 9, MITOCHONDRIAL"/>
    <property type="match status" value="1"/>
</dbReference>
<dbReference type="STRING" id="1747903.ASR47_1010157"/>
<name>A0A1A7C1E0_9BURK</name>
<dbReference type="InterPro" id="IPR025695">
    <property type="entry name" value="DoxX-like"/>
</dbReference>
<proteinExistence type="predicted"/>
<dbReference type="PANTHER" id="PTHR12126">
    <property type="entry name" value="NADH-UBIQUINONE OXIDOREDUCTASE 39 KDA SUBUNIT-RELATED"/>
    <property type="match status" value="1"/>
</dbReference>
<dbReference type="InterPro" id="IPR036291">
    <property type="entry name" value="NAD(P)-bd_dom_sf"/>
</dbReference>
<sequence length="432" mass="47041">MRILLTGMSGFIGTHVSTALLAEGFQLACTVRHVPAQADPRLRLIKADFARDTGKHVWLPRLDGIDVVINCVGIIAEHGAQTFAALHTQAPCALFAACAEREVRLVIQLSALGADDGAVSPYHLSKKNADDFLASLPLASVIVQPSLVYGDEGASARLLRMLASLPVYPRFGRAQQAVQPVHVDDLTDLVVALVRGAGAAGGRATRRLPVVGPEPLPFVAYLAALRQAMGLGRLRVLPLPRWLMPAVLPPAKLLGFAMPDRDTLRMLDRGNVADARPMQRLLGRAPRPVARFVTDPRGAAVQARLDWLLPLLRLSIAVVWIVTAIVSAGVYPVADSYRLLERSGMPASLAPLLLAGACVLDLLFGLATLMLRPPWRRWLWPAQAVLIGFYTVLIALRMPEFLSHPYGPLTKNLPMLAVLWLLYEMEEKPWNT</sequence>
<accession>A0A1A7C1E0</accession>
<evidence type="ECO:0000313" key="3">
    <source>
        <dbReference type="EMBL" id="OBV39567.1"/>
    </source>
</evidence>
<dbReference type="PATRIC" id="fig|1747903.4.peg.3168"/>
<dbReference type="SUPFAM" id="SSF51735">
    <property type="entry name" value="NAD(P)-binding Rossmann-fold domains"/>
    <property type="match status" value="1"/>
</dbReference>
<dbReference type="Pfam" id="PF01370">
    <property type="entry name" value="Epimerase"/>
    <property type="match status" value="1"/>
</dbReference>
<keyword evidence="1" id="KW-0812">Transmembrane</keyword>
<feature type="transmembrane region" description="Helical" evidence="1">
    <location>
        <begin position="307"/>
        <end position="331"/>
    </location>
</feature>
<dbReference type="Proteomes" id="UP000092713">
    <property type="component" value="Unassembled WGS sequence"/>
</dbReference>
<dbReference type="EMBL" id="LOCQ01000053">
    <property type="protein sequence ID" value="OBV39567.1"/>
    <property type="molecule type" value="Genomic_DNA"/>
</dbReference>
<protein>
    <submittedName>
        <fullName evidence="3">Nucleoside-diphosphate-sugar epimerase</fullName>
    </submittedName>
</protein>
<dbReference type="Pfam" id="PF13781">
    <property type="entry name" value="DoxX_3"/>
    <property type="match status" value="1"/>
</dbReference>
<feature type="transmembrane region" description="Helical" evidence="1">
    <location>
        <begin position="352"/>
        <end position="372"/>
    </location>
</feature>
<organism evidence="3 4">
    <name type="scientific">Janthinobacterium psychrotolerans</name>
    <dbReference type="NCBI Taxonomy" id="1747903"/>
    <lineage>
        <taxon>Bacteria</taxon>
        <taxon>Pseudomonadati</taxon>
        <taxon>Pseudomonadota</taxon>
        <taxon>Betaproteobacteria</taxon>
        <taxon>Burkholderiales</taxon>
        <taxon>Oxalobacteraceae</taxon>
        <taxon>Janthinobacterium</taxon>
    </lineage>
</organism>
<evidence type="ECO:0000259" key="2">
    <source>
        <dbReference type="Pfam" id="PF01370"/>
    </source>
</evidence>
<feature type="transmembrane region" description="Helical" evidence="1">
    <location>
        <begin position="378"/>
        <end position="396"/>
    </location>
</feature>
<keyword evidence="1" id="KW-0472">Membrane</keyword>
<evidence type="ECO:0000313" key="4">
    <source>
        <dbReference type="Proteomes" id="UP000092713"/>
    </source>
</evidence>
<feature type="domain" description="NAD-dependent epimerase/dehydratase" evidence="2">
    <location>
        <begin position="3"/>
        <end position="195"/>
    </location>
</feature>
<reference evidence="3 4" key="1">
    <citation type="submission" date="2016-04" db="EMBL/GenBank/DDBJ databases">
        <title>Draft genome sequence of Janthinobacterium psychrotolerans sp. nov., isolated from freshwater sediments in Denmark.</title>
        <authorList>
            <person name="Gong X."/>
            <person name="Skrivergaard S."/>
            <person name="Korsgaard B.S."/>
            <person name="Schreiber L."/>
            <person name="Marshall I.P."/>
            <person name="Finster K."/>
            <person name="Schramm A."/>
        </authorList>
    </citation>
    <scope>NUCLEOTIDE SEQUENCE [LARGE SCALE GENOMIC DNA]</scope>
    <source>
        <strain evidence="3 4">S3-2</strain>
    </source>
</reference>
<comment type="caution">
    <text evidence="3">The sequence shown here is derived from an EMBL/GenBank/DDBJ whole genome shotgun (WGS) entry which is preliminary data.</text>
</comment>
<dbReference type="OrthoDB" id="5292533at2"/>
<dbReference type="InterPro" id="IPR001509">
    <property type="entry name" value="Epimerase_deHydtase"/>
</dbReference>
<dbReference type="InterPro" id="IPR051207">
    <property type="entry name" value="ComplexI_NDUFA9_subunit"/>
</dbReference>
<dbReference type="RefSeq" id="WP_065307909.1">
    <property type="nucleotide sequence ID" value="NZ_LOCQ01000053.1"/>
</dbReference>
<keyword evidence="1" id="KW-1133">Transmembrane helix</keyword>
<keyword evidence="4" id="KW-1185">Reference proteome</keyword>
<dbReference type="GO" id="GO:0044877">
    <property type="term" value="F:protein-containing complex binding"/>
    <property type="evidence" value="ECO:0007669"/>
    <property type="project" value="TreeGrafter"/>
</dbReference>
<dbReference type="AlphaFoldDB" id="A0A1A7C1E0"/>
<dbReference type="Gene3D" id="3.40.50.720">
    <property type="entry name" value="NAD(P)-binding Rossmann-like Domain"/>
    <property type="match status" value="1"/>
</dbReference>
<evidence type="ECO:0000256" key="1">
    <source>
        <dbReference type="SAM" id="Phobius"/>
    </source>
</evidence>